<proteinExistence type="predicted"/>
<dbReference type="GO" id="GO:0005254">
    <property type="term" value="F:chloride channel activity"/>
    <property type="evidence" value="ECO:0007669"/>
    <property type="project" value="UniProtKB-KW"/>
</dbReference>
<feature type="transmembrane region" description="Helical" evidence="10">
    <location>
        <begin position="207"/>
        <end position="227"/>
    </location>
</feature>
<dbReference type="SUPFAM" id="SSF81340">
    <property type="entry name" value="Clc chloride channel"/>
    <property type="match status" value="1"/>
</dbReference>
<dbReference type="AlphaFoldDB" id="A0A6M8BBC9"/>
<dbReference type="PANTHER" id="PTHR43427:SF6">
    <property type="entry name" value="CHLORIDE CHANNEL PROTEIN CLC-E"/>
    <property type="match status" value="1"/>
</dbReference>
<keyword evidence="7" id="KW-0869">Chloride channel</keyword>
<evidence type="ECO:0000256" key="5">
    <source>
        <dbReference type="ARBA" id="ARBA00023065"/>
    </source>
</evidence>
<dbReference type="Pfam" id="PF00654">
    <property type="entry name" value="Voltage_CLC"/>
    <property type="match status" value="1"/>
</dbReference>
<keyword evidence="3 10" id="KW-0812">Transmembrane</keyword>
<accession>A0A6M8BBC9</accession>
<dbReference type="KEGG" id="amam:HPC72_07700"/>
<dbReference type="PANTHER" id="PTHR43427">
    <property type="entry name" value="CHLORIDE CHANNEL PROTEIN CLC-E"/>
    <property type="match status" value="1"/>
</dbReference>
<feature type="transmembrane region" description="Helical" evidence="10">
    <location>
        <begin position="21"/>
        <end position="45"/>
    </location>
</feature>
<feature type="transmembrane region" description="Helical" evidence="10">
    <location>
        <begin position="170"/>
        <end position="195"/>
    </location>
</feature>
<evidence type="ECO:0000256" key="2">
    <source>
        <dbReference type="ARBA" id="ARBA00022448"/>
    </source>
</evidence>
<keyword evidence="9" id="KW-0407">Ion channel</keyword>
<dbReference type="InterPro" id="IPR050368">
    <property type="entry name" value="ClC-type_chloride_channel"/>
</dbReference>
<dbReference type="EMBL" id="CP053642">
    <property type="protein sequence ID" value="QKD80115.1"/>
    <property type="molecule type" value="Genomic_DNA"/>
</dbReference>
<protein>
    <submittedName>
        <fullName evidence="11">Chemotaxis protein CheW</fullName>
    </submittedName>
</protein>
<dbReference type="Gene3D" id="1.10.3080.10">
    <property type="entry name" value="Clc chloride channel"/>
    <property type="match status" value="1"/>
</dbReference>
<evidence type="ECO:0000256" key="1">
    <source>
        <dbReference type="ARBA" id="ARBA00004141"/>
    </source>
</evidence>
<comment type="subcellular location">
    <subcellularLocation>
        <location evidence="1">Membrane</location>
        <topology evidence="1">Multi-pass membrane protein</topology>
    </subcellularLocation>
</comment>
<evidence type="ECO:0000256" key="3">
    <source>
        <dbReference type="ARBA" id="ARBA00022692"/>
    </source>
</evidence>
<evidence type="ECO:0000256" key="7">
    <source>
        <dbReference type="ARBA" id="ARBA00023173"/>
    </source>
</evidence>
<keyword evidence="4 10" id="KW-1133">Transmembrane helix</keyword>
<evidence type="ECO:0000313" key="12">
    <source>
        <dbReference type="Proteomes" id="UP000504752"/>
    </source>
</evidence>
<keyword evidence="8" id="KW-0868">Chloride</keyword>
<gene>
    <name evidence="11" type="ORF">HPC72_07700</name>
</gene>
<sequence length="431" mass="43108">MVPARTPPLEPARRPALPAAARLLCALVLSGVAAGLIGIAMAYLLEGFEWLFYGVEEGSLPERVAAAPAWRRIAAPALGGALAGALWWWERSTGGVVSVERVVADSGAPGPDSPSRRMGVLRPFGDAVLQVLTVGAGNSVGREGAPRLAAGAVAVVVGRRLGLDRSWARLLVASAAGAGLAAMYNAPLGGAAYAVEIVMLTGMRRRGALLAVPLSALATVVSWWGSGGRASLVMPAAPLTAQTLLACLLAAPVAALLGWLAARAWAWCKARRLPDSWSLPLAIGGAGLATGAASLLLPELPGNGRDAFQGALDSPAAAGALAALLGVVVLKPLLTGVTLGAGATGGLLAPSFALGASGGAAIAVGLSLAGMSPSIPAAALMGAGVALAVTQRAPVFGAVFVWEVAQGPTWILPPLLVACWAACRITRPHAS</sequence>
<evidence type="ECO:0000256" key="8">
    <source>
        <dbReference type="ARBA" id="ARBA00023214"/>
    </source>
</evidence>
<dbReference type="PRINTS" id="PR00762">
    <property type="entry name" value="CLCHANNEL"/>
</dbReference>
<keyword evidence="2" id="KW-0813">Transport</keyword>
<keyword evidence="6 10" id="KW-0472">Membrane</keyword>
<feature type="transmembrane region" description="Helical" evidence="10">
    <location>
        <begin position="316"/>
        <end position="334"/>
    </location>
</feature>
<evidence type="ECO:0000256" key="6">
    <source>
        <dbReference type="ARBA" id="ARBA00023136"/>
    </source>
</evidence>
<reference evidence="11 12" key="1">
    <citation type="submission" date="2020-05" db="EMBL/GenBank/DDBJ databases">
        <title>Actinomyces sp. zg-325.</title>
        <authorList>
            <person name="Yang C."/>
        </authorList>
    </citation>
    <scope>NUCLEOTIDE SEQUENCE [LARGE SCALE GENOMIC DNA]</scope>
    <source>
        <strain evidence="12">zg-325</strain>
    </source>
</reference>
<keyword evidence="5" id="KW-0406">Ion transport</keyword>
<keyword evidence="12" id="KW-1185">Reference proteome</keyword>
<organism evidence="11 12">
    <name type="scientific">Actinomyces marmotae</name>
    <dbReference type="NCBI Taxonomy" id="2737173"/>
    <lineage>
        <taxon>Bacteria</taxon>
        <taxon>Bacillati</taxon>
        <taxon>Actinomycetota</taxon>
        <taxon>Actinomycetes</taxon>
        <taxon>Actinomycetales</taxon>
        <taxon>Actinomycetaceae</taxon>
        <taxon>Actinomyces</taxon>
    </lineage>
</organism>
<feature type="transmembrane region" description="Helical" evidence="10">
    <location>
        <begin position="346"/>
        <end position="369"/>
    </location>
</feature>
<evidence type="ECO:0000256" key="9">
    <source>
        <dbReference type="ARBA" id="ARBA00023303"/>
    </source>
</evidence>
<feature type="transmembrane region" description="Helical" evidence="10">
    <location>
        <begin position="239"/>
        <end position="265"/>
    </location>
</feature>
<dbReference type="GO" id="GO:0034707">
    <property type="term" value="C:chloride channel complex"/>
    <property type="evidence" value="ECO:0007669"/>
    <property type="project" value="UniProtKB-KW"/>
</dbReference>
<dbReference type="InterPro" id="IPR001807">
    <property type="entry name" value="ClC"/>
</dbReference>
<evidence type="ECO:0000256" key="10">
    <source>
        <dbReference type="SAM" id="Phobius"/>
    </source>
</evidence>
<feature type="transmembrane region" description="Helical" evidence="10">
    <location>
        <begin position="375"/>
        <end position="402"/>
    </location>
</feature>
<evidence type="ECO:0000256" key="4">
    <source>
        <dbReference type="ARBA" id="ARBA00022989"/>
    </source>
</evidence>
<feature type="transmembrane region" description="Helical" evidence="10">
    <location>
        <begin position="277"/>
        <end position="296"/>
    </location>
</feature>
<dbReference type="Proteomes" id="UP000504752">
    <property type="component" value="Chromosome"/>
</dbReference>
<dbReference type="RefSeq" id="WP_175994054.1">
    <property type="nucleotide sequence ID" value="NZ_CP053642.1"/>
</dbReference>
<dbReference type="InterPro" id="IPR014743">
    <property type="entry name" value="Cl-channel_core"/>
</dbReference>
<name>A0A6M8BBC9_9ACTO</name>
<evidence type="ECO:0000313" key="11">
    <source>
        <dbReference type="EMBL" id="QKD80115.1"/>
    </source>
</evidence>